<dbReference type="EMBL" id="JAUSRA010000001">
    <property type="protein sequence ID" value="MDP9798625.1"/>
    <property type="molecule type" value="Genomic_DNA"/>
</dbReference>
<organism evidence="9 10">
    <name type="scientific">Catenuloplanes nepalensis</name>
    <dbReference type="NCBI Taxonomy" id="587533"/>
    <lineage>
        <taxon>Bacteria</taxon>
        <taxon>Bacillati</taxon>
        <taxon>Actinomycetota</taxon>
        <taxon>Actinomycetes</taxon>
        <taxon>Micromonosporales</taxon>
        <taxon>Micromonosporaceae</taxon>
        <taxon>Catenuloplanes</taxon>
    </lineage>
</organism>
<dbReference type="Gene3D" id="1.20.1540.10">
    <property type="entry name" value="Rhomboid-like"/>
    <property type="match status" value="1"/>
</dbReference>
<feature type="domain" description="Peptidase S54 rhomboid" evidence="8">
    <location>
        <begin position="147"/>
        <end position="276"/>
    </location>
</feature>
<evidence type="ECO:0000256" key="4">
    <source>
        <dbReference type="ARBA" id="ARBA00022801"/>
    </source>
</evidence>
<dbReference type="RefSeq" id="WP_306836651.1">
    <property type="nucleotide sequence ID" value="NZ_JAUSRA010000001.1"/>
</dbReference>
<evidence type="ECO:0000256" key="6">
    <source>
        <dbReference type="ARBA" id="ARBA00023136"/>
    </source>
</evidence>
<feature type="transmembrane region" description="Helical" evidence="7">
    <location>
        <begin position="259"/>
        <end position="278"/>
    </location>
</feature>
<keyword evidence="10" id="KW-1185">Reference proteome</keyword>
<feature type="transmembrane region" description="Helical" evidence="7">
    <location>
        <begin position="78"/>
        <end position="97"/>
    </location>
</feature>
<dbReference type="InterPro" id="IPR035952">
    <property type="entry name" value="Rhomboid-like_sf"/>
</dbReference>
<gene>
    <name evidence="9" type="ORF">J2S43_007137</name>
</gene>
<keyword evidence="6 7" id="KW-0472">Membrane</keyword>
<reference evidence="9 10" key="1">
    <citation type="submission" date="2023-07" db="EMBL/GenBank/DDBJ databases">
        <title>Sequencing the genomes of 1000 actinobacteria strains.</title>
        <authorList>
            <person name="Klenk H.-P."/>
        </authorList>
    </citation>
    <scope>NUCLEOTIDE SEQUENCE [LARGE SCALE GENOMIC DNA]</scope>
    <source>
        <strain evidence="9 10">DSM 44710</strain>
    </source>
</reference>
<evidence type="ECO:0000256" key="2">
    <source>
        <dbReference type="ARBA" id="ARBA00009045"/>
    </source>
</evidence>
<comment type="similarity">
    <text evidence="2">Belongs to the peptidase S54 family.</text>
</comment>
<comment type="caution">
    <text evidence="9">The sequence shown here is derived from an EMBL/GenBank/DDBJ whole genome shotgun (WGS) entry which is preliminary data.</text>
</comment>
<evidence type="ECO:0000256" key="3">
    <source>
        <dbReference type="ARBA" id="ARBA00022692"/>
    </source>
</evidence>
<name>A0ABT9N4J1_9ACTN</name>
<dbReference type="InterPro" id="IPR050925">
    <property type="entry name" value="Rhomboid_protease_S54"/>
</dbReference>
<accession>A0ABT9N4J1</accession>
<keyword evidence="4" id="KW-0378">Hydrolase</keyword>
<dbReference type="GO" id="GO:0006508">
    <property type="term" value="P:proteolysis"/>
    <property type="evidence" value="ECO:0007669"/>
    <property type="project" value="UniProtKB-KW"/>
</dbReference>
<feature type="transmembrane region" description="Helical" evidence="7">
    <location>
        <begin position="285"/>
        <end position="305"/>
    </location>
</feature>
<evidence type="ECO:0000256" key="5">
    <source>
        <dbReference type="ARBA" id="ARBA00022989"/>
    </source>
</evidence>
<dbReference type="SUPFAM" id="SSF144091">
    <property type="entry name" value="Rhomboid-like"/>
    <property type="match status" value="1"/>
</dbReference>
<feature type="transmembrane region" description="Helical" evidence="7">
    <location>
        <begin position="187"/>
        <end position="205"/>
    </location>
</feature>
<dbReference type="Pfam" id="PF01694">
    <property type="entry name" value="Rhomboid"/>
    <property type="match status" value="1"/>
</dbReference>
<dbReference type="InterPro" id="IPR022764">
    <property type="entry name" value="Peptidase_S54_rhomboid_dom"/>
</dbReference>
<keyword evidence="9" id="KW-0645">Protease</keyword>
<evidence type="ECO:0000256" key="1">
    <source>
        <dbReference type="ARBA" id="ARBA00004141"/>
    </source>
</evidence>
<keyword evidence="5 7" id="KW-1133">Transmembrane helix</keyword>
<dbReference type="PANTHER" id="PTHR43731">
    <property type="entry name" value="RHOMBOID PROTEASE"/>
    <property type="match status" value="1"/>
</dbReference>
<feature type="transmembrane region" description="Helical" evidence="7">
    <location>
        <begin position="211"/>
        <end position="229"/>
    </location>
</feature>
<protein>
    <submittedName>
        <fullName evidence="9">Membrane associated rhomboid family serine protease</fullName>
    </submittedName>
</protein>
<keyword evidence="3 7" id="KW-0812">Transmembrane</keyword>
<evidence type="ECO:0000256" key="7">
    <source>
        <dbReference type="SAM" id="Phobius"/>
    </source>
</evidence>
<dbReference type="GO" id="GO:0008233">
    <property type="term" value="F:peptidase activity"/>
    <property type="evidence" value="ECO:0007669"/>
    <property type="project" value="UniProtKB-KW"/>
</dbReference>
<dbReference type="Proteomes" id="UP001240984">
    <property type="component" value="Unassembled WGS sequence"/>
</dbReference>
<feature type="transmembrane region" description="Helical" evidence="7">
    <location>
        <begin position="109"/>
        <end position="128"/>
    </location>
</feature>
<evidence type="ECO:0000313" key="9">
    <source>
        <dbReference type="EMBL" id="MDP9798625.1"/>
    </source>
</evidence>
<evidence type="ECO:0000313" key="10">
    <source>
        <dbReference type="Proteomes" id="UP001240984"/>
    </source>
</evidence>
<feature type="transmembrane region" description="Helical" evidence="7">
    <location>
        <begin position="148"/>
        <end position="175"/>
    </location>
</feature>
<proteinExistence type="inferred from homology"/>
<feature type="transmembrane region" description="Helical" evidence="7">
    <location>
        <begin position="236"/>
        <end position="253"/>
    </location>
</feature>
<comment type="subcellular location">
    <subcellularLocation>
        <location evidence="1">Membrane</location>
        <topology evidence="1">Multi-pass membrane protein</topology>
    </subcellularLocation>
</comment>
<evidence type="ECO:0000259" key="8">
    <source>
        <dbReference type="Pfam" id="PF01694"/>
    </source>
</evidence>
<dbReference type="PANTHER" id="PTHR43731:SF14">
    <property type="entry name" value="PRESENILIN-ASSOCIATED RHOMBOID-LIKE PROTEIN, MITOCHONDRIAL"/>
    <property type="match status" value="1"/>
</dbReference>
<sequence length="307" mass="31738">MSDVPATVPVCYRHPGRETYVRCTRCDRSICPDCMNEASVGHQCPECVAEGRRTQRPVRTAFGGSAAGRAGVVTTTLIGLNILAAVLGVVFSGMNALVGDGLFSGASILHYAGAVVGPTITVLADGGVADGAFPEFGTVFPGVWDGGYYRLFTAMFIHFGILHLLMNMWALWILGRQLEAALGPVRFLALYLVAGLGGNVAALLIDANSLSAGASTSIFGLFAALFVLLRRLGRDTSSVLPILIVNLVITFVVPNISIAGHVGGLVVGGLAAAALAYAPARNRGLIQGGALGLIFVILAVLALTAST</sequence>